<feature type="compositionally biased region" description="Basic and acidic residues" evidence="1">
    <location>
        <begin position="9"/>
        <end position="26"/>
    </location>
</feature>
<evidence type="ECO:0000313" key="5">
    <source>
        <dbReference type="Proteomes" id="UP000321947"/>
    </source>
</evidence>
<reference evidence="4 5" key="1">
    <citation type="submission" date="2019-08" db="EMBL/GenBank/DDBJ databases">
        <title>Draft genome sequences of two oriental melons (Cucumis melo L. var makuwa).</title>
        <authorList>
            <person name="Kwon S.-Y."/>
        </authorList>
    </citation>
    <scope>NUCLEOTIDE SEQUENCE [LARGE SCALE GENOMIC DNA]</scope>
    <source>
        <strain evidence="5">cv. Chang Bougi</strain>
        <strain evidence="4">cv. SW 3</strain>
        <tissue evidence="3">Leaf</tissue>
    </source>
</reference>
<dbReference type="EMBL" id="SSTD01006863">
    <property type="protein sequence ID" value="TYK19551.1"/>
    <property type="molecule type" value="Genomic_DNA"/>
</dbReference>
<comment type="caution">
    <text evidence="3">The sequence shown here is derived from an EMBL/GenBank/DDBJ whole genome shotgun (WGS) entry which is preliminary data.</text>
</comment>
<evidence type="ECO:0000256" key="1">
    <source>
        <dbReference type="SAM" id="MobiDB-lite"/>
    </source>
</evidence>
<dbReference type="Proteomes" id="UP000321947">
    <property type="component" value="Unassembled WGS sequence"/>
</dbReference>
<gene>
    <name evidence="3" type="ORF">E5676_scaffold416G00480</name>
    <name evidence="2" type="ORF">E6C27_scaffold233G00100</name>
</gene>
<feature type="region of interest" description="Disordered" evidence="1">
    <location>
        <begin position="1"/>
        <end position="45"/>
    </location>
</feature>
<evidence type="ECO:0000313" key="3">
    <source>
        <dbReference type="EMBL" id="TYK19551.1"/>
    </source>
</evidence>
<protein>
    <submittedName>
        <fullName evidence="3">Uncharacterized protein</fullName>
    </submittedName>
</protein>
<organism evidence="3 5">
    <name type="scientific">Cucumis melo var. makuwa</name>
    <name type="common">Oriental melon</name>
    <dbReference type="NCBI Taxonomy" id="1194695"/>
    <lineage>
        <taxon>Eukaryota</taxon>
        <taxon>Viridiplantae</taxon>
        <taxon>Streptophyta</taxon>
        <taxon>Embryophyta</taxon>
        <taxon>Tracheophyta</taxon>
        <taxon>Spermatophyta</taxon>
        <taxon>Magnoliopsida</taxon>
        <taxon>eudicotyledons</taxon>
        <taxon>Gunneridae</taxon>
        <taxon>Pentapetalae</taxon>
        <taxon>rosids</taxon>
        <taxon>fabids</taxon>
        <taxon>Cucurbitales</taxon>
        <taxon>Cucurbitaceae</taxon>
        <taxon>Benincaseae</taxon>
        <taxon>Cucumis</taxon>
    </lineage>
</organism>
<accession>A0A5D3D7K9</accession>
<name>A0A5D3D7K9_CUCMM</name>
<dbReference type="AlphaFoldDB" id="A0A5D3D7K9"/>
<evidence type="ECO:0000313" key="4">
    <source>
        <dbReference type="Proteomes" id="UP000321393"/>
    </source>
</evidence>
<feature type="compositionally biased region" description="Polar residues" evidence="1">
    <location>
        <begin position="28"/>
        <end position="41"/>
    </location>
</feature>
<dbReference type="EMBL" id="SSTE01006607">
    <property type="protein sequence ID" value="KAA0058995.1"/>
    <property type="molecule type" value="Genomic_DNA"/>
</dbReference>
<proteinExistence type="predicted"/>
<sequence length="139" mass="15767">MAPQNNDIQKNKKVESTRQDEQHGEASDQATSSNPISSSPFPEQMPYSMKFLKDILGKKRWMNDYEIVDLTQATSDVFKNRVLEKMTDPRSFTICTPKASKNKPSVEEPPELELKSLSNHLKYAYLGENDTLSIIISAN</sequence>
<dbReference type="Proteomes" id="UP000321393">
    <property type="component" value="Unassembled WGS sequence"/>
</dbReference>
<evidence type="ECO:0000313" key="2">
    <source>
        <dbReference type="EMBL" id="KAA0058995.1"/>
    </source>
</evidence>